<name>A0AAD8ETB0_BIOPF</name>
<keyword evidence="1" id="KW-0812">Transmembrane</keyword>
<sequence length="359" mass="41649">MKTETKNSSKFLSRFIKTAVFGSVAVFVAYYGLLYLFAVRYLDPEYYGSYFYAWRLEYADKQMLGMYKFVKPNEHPATQDRKDFSLKVQSEESSHLIATNYPEHFPRGFDQQFSLDNAAYKGFLEMRDNYIKATSPEANLSYADMVKQASSRKERDLKYFADSPGKSIDEIRSELFPTPGENRWEKATRTLMKIVGNILHNADGYKFDGKELGEEMTDDIMSMLTDLEMDMTKITEDHVDAFFVHLGKVCATCATPRKTFAYSRAYYAFYFLTSGIDFQGVKRPSDADKMQSYYKERMLYVAHLFARVVAHIYPNKHKVGDDAGFWKKIRNFYSPLRKVKKDVVLDSDITLLRDTIGTF</sequence>
<reference evidence="2" key="1">
    <citation type="journal article" date="2023" name="PLoS Negl. Trop. Dis.">
        <title>A genome sequence for Biomphalaria pfeifferi, the major vector snail for the human-infecting parasite Schistosoma mansoni.</title>
        <authorList>
            <person name="Bu L."/>
            <person name="Lu L."/>
            <person name="Laidemitt M.R."/>
            <person name="Zhang S.M."/>
            <person name="Mutuku M."/>
            <person name="Mkoji G."/>
            <person name="Steinauer M."/>
            <person name="Loker E.S."/>
        </authorList>
    </citation>
    <scope>NUCLEOTIDE SEQUENCE</scope>
    <source>
        <strain evidence="2">KasaAsao</strain>
    </source>
</reference>
<proteinExistence type="predicted"/>
<keyword evidence="1" id="KW-0472">Membrane</keyword>
<reference evidence="2" key="2">
    <citation type="submission" date="2023-04" db="EMBL/GenBank/DDBJ databases">
        <authorList>
            <person name="Bu L."/>
            <person name="Lu L."/>
            <person name="Laidemitt M.R."/>
            <person name="Zhang S.M."/>
            <person name="Mutuku M."/>
            <person name="Mkoji G."/>
            <person name="Steinauer M."/>
            <person name="Loker E.S."/>
        </authorList>
    </citation>
    <scope>NUCLEOTIDE SEQUENCE</scope>
    <source>
        <strain evidence="2">KasaAsao</strain>
        <tissue evidence="2">Whole Snail</tissue>
    </source>
</reference>
<evidence type="ECO:0000256" key="1">
    <source>
        <dbReference type="SAM" id="Phobius"/>
    </source>
</evidence>
<organism evidence="2 3">
    <name type="scientific">Biomphalaria pfeifferi</name>
    <name type="common">Bloodfluke planorb</name>
    <name type="synonym">Freshwater snail</name>
    <dbReference type="NCBI Taxonomy" id="112525"/>
    <lineage>
        <taxon>Eukaryota</taxon>
        <taxon>Metazoa</taxon>
        <taxon>Spiralia</taxon>
        <taxon>Lophotrochozoa</taxon>
        <taxon>Mollusca</taxon>
        <taxon>Gastropoda</taxon>
        <taxon>Heterobranchia</taxon>
        <taxon>Euthyneura</taxon>
        <taxon>Panpulmonata</taxon>
        <taxon>Hygrophila</taxon>
        <taxon>Lymnaeoidea</taxon>
        <taxon>Planorbidae</taxon>
        <taxon>Biomphalaria</taxon>
    </lineage>
</organism>
<protein>
    <submittedName>
        <fullName evidence="2">Uncharacterized protein</fullName>
    </submittedName>
</protein>
<keyword evidence="1" id="KW-1133">Transmembrane helix</keyword>
<dbReference type="AlphaFoldDB" id="A0AAD8ETB0"/>
<evidence type="ECO:0000313" key="2">
    <source>
        <dbReference type="EMBL" id="KAK0039170.1"/>
    </source>
</evidence>
<gene>
    <name evidence="2" type="ORF">Bpfe_031386</name>
</gene>
<accession>A0AAD8ETB0</accession>
<feature type="transmembrane region" description="Helical" evidence="1">
    <location>
        <begin position="20"/>
        <end position="42"/>
    </location>
</feature>
<dbReference type="Proteomes" id="UP001233172">
    <property type="component" value="Unassembled WGS sequence"/>
</dbReference>
<dbReference type="EMBL" id="JASAOG010000480">
    <property type="protein sequence ID" value="KAK0039170.1"/>
    <property type="molecule type" value="Genomic_DNA"/>
</dbReference>
<comment type="caution">
    <text evidence="2">The sequence shown here is derived from an EMBL/GenBank/DDBJ whole genome shotgun (WGS) entry which is preliminary data.</text>
</comment>
<evidence type="ECO:0000313" key="3">
    <source>
        <dbReference type="Proteomes" id="UP001233172"/>
    </source>
</evidence>
<keyword evidence="3" id="KW-1185">Reference proteome</keyword>